<dbReference type="KEGG" id="ccb:Clocel_3616"/>
<dbReference type="RefSeq" id="WP_010073620.1">
    <property type="nucleotide sequence ID" value="NC_014393.1"/>
</dbReference>
<dbReference type="PANTHER" id="PTHR30419">
    <property type="entry name" value="HTH-TYPE TRANSCRIPTIONAL REGULATOR YBHD"/>
    <property type="match status" value="1"/>
</dbReference>
<dbReference type="InterPro" id="IPR005119">
    <property type="entry name" value="LysR_subst-bd"/>
</dbReference>
<dbReference type="HOGENOM" id="CLU_039613_6_2_9"/>
<dbReference type="Proteomes" id="UP000002730">
    <property type="component" value="Chromosome"/>
</dbReference>
<dbReference type="Pfam" id="PF00126">
    <property type="entry name" value="HTH_1"/>
    <property type="match status" value="1"/>
</dbReference>
<dbReference type="CDD" id="cd05466">
    <property type="entry name" value="PBP2_LTTR_substrate"/>
    <property type="match status" value="1"/>
</dbReference>
<dbReference type="InterPro" id="IPR000847">
    <property type="entry name" value="LysR_HTH_N"/>
</dbReference>
<evidence type="ECO:0000313" key="7">
    <source>
        <dbReference type="Proteomes" id="UP000002730"/>
    </source>
</evidence>
<dbReference type="EMBL" id="CP002160">
    <property type="protein sequence ID" value="ADL53288.1"/>
    <property type="molecule type" value="Genomic_DNA"/>
</dbReference>
<reference evidence="6 7" key="1">
    <citation type="submission" date="2010-08" db="EMBL/GenBank/DDBJ databases">
        <title>Complete sequence of Clostridium cellulovorans 743B.</title>
        <authorList>
            <consortium name="US DOE Joint Genome Institute"/>
            <person name="Lucas S."/>
            <person name="Copeland A."/>
            <person name="Lapidus A."/>
            <person name="Cheng J.-F."/>
            <person name="Bruce D."/>
            <person name="Goodwin L."/>
            <person name="Pitluck S."/>
            <person name="Chertkov O."/>
            <person name="Detter J.C."/>
            <person name="Han C."/>
            <person name="Tapia R."/>
            <person name="Land M."/>
            <person name="Hauser L."/>
            <person name="Chang Y.-J."/>
            <person name="Jeffries C."/>
            <person name="Kyrpides N."/>
            <person name="Ivanova N."/>
            <person name="Mikhailova N."/>
            <person name="Hemme C.L."/>
            <person name="Woyke T."/>
        </authorList>
    </citation>
    <scope>NUCLEOTIDE SEQUENCE [LARGE SCALE GENOMIC DNA]</scope>
    <source>
        <strain evidence="7">ATCC 35296 / DSM 3052 / OCM 3 / 743B</strain>
    </source>
</reference>
<comment type="similarity">
    <text evidence="1">Belongs to the LysR transcriptional regulatory family.</text>
</comment>
<dbReference type="OrthoDB" id="9803735at2"/>
<keyword evidence="3" id="KW-0238">DNA-binding</keyword>
<dbReference type="Gene3D" id="3.40.190.290">
    <property type="match status" value="1"/>
</dbReference>
<evidence type="ECO:0000256" key="2">
    <source>
        <dbReference type="ARBA" id="ARBA00023015"/>
    </source>
</evidence>
<dbReference type="SUPFAM" id="SSF53850">
    <property type="entry name" value="Periplasmic binding protein-like II"/>
    <property type="match status" value="1"/>
</dbReference>
<dbReference type="STRING" id="573061.Clocel_3616"/>
<name>D9SWK6_CLOC7</name>
<protein>
    <submittedName>
        <fullName evidence="6">Transcriptional regulator, LysR family</fullName>
    </submittedName>
</protein>
<sequence>MTSQQIEYILVLAEERNFSKAAKRLFVTQPSLSQFIRNLEYQLKTVLFDRSTSPLKLTPAGEAFVKAARKIQAIENELNYELADLSDLQVGELTIGTSPFRASFLLTKSIAAFHKKYPRIKLNIITDSINALSNSLLEGNIDICIDTNIFDPKIFQVEILSDETYYLAVPKGHPFNLERENLQLTPEDITYDSDYYYQVDALDLSLCENHPFIIVEPGQSPHNVFIEIFKESNINPNIILYSSQIETAFHWVLSGIAFTFIPDTLIRFGNYADHPVYYKLNNEHATNEIVFASKKNRYLSKAAHEYIVLLKKLIGQGTWL</sequence>
<evidence type="ECO:0000256" key="4">
    <source>
        <dbReference type="ARBA" id="ARBA00023163"/>
    </source>
</evidence>
<evidence type="ECO:0000256" key="3">
    <source>
        <dbReference type="ARBA" id="ARBA00023125"/>
    </source>
</evidence>
<evidence type="ECO:0000313" key="6">
    <source>
        <dbReference type="EMBL" id="ADL53288.1"/>
    </source>
</evidence>
<keyword evidence="7" id="KW-1185">Reference proteome</keyword>
<dbReference type="GO" id="GO:0005829">
    <property type="term" value="C:cytosol"/>
    <property type="evidence" value="ECO:0007669"/>
    <property type="project" value="TreeGrafter"/>
</dbReference>
<dbReference type="FunFam" id="1.10.10.10:FF:000001">
    <property type="entry name" value="LysR family transcriptional regulator"/>
    <property type="match status" value="1"/>
</dbReference>
<organism evidence="6 7">
    <name type="scientific">Clostridium cellulovorans (strain ATCC 35296 / DSM 3052 / OCM 3 / 743B)</name>
    <dbReference type="NCBI Taxonomy" id="573061"/>
    <lineage>
        <taxon>Bacteria</taxon>
        <taxon>Bacillati</taxon>
        <taxon>Bacillota</taxon>
        <taxon>Clostridia</taxon>
        <taxon>Eubacteriales</taxon>
        <taxon>Clostridiaceae</taxon>
        <taxon>Clostridium</taxon>
    </lineage>
</organism>
<dbReference type="PROSITE" id="PS50931">
    <property type="entry name" value="HTH_LYSR"/>
    <property type="match status" value="1"/>
</dbReference>
<dbReference type="AlphaFoldDB" id="D9SWK6"/>
<keyword evidence="2" id="KW-0805">Transcription regulation</keyword>
<dbReference type="InterPro" id="IPR036388">
    <property type="entry name" value="WH-like_DNA-bd_sf"/>
</dbReference>
<dbReference type="eggNOG" id="COG0583">
    <property type="taxonomic scope" value="Bacteria"/>
</dbReference>
<dbReference type="GO" id="GO:0003677">
    <property type="term" value="F:DNA binding"/>
    <property type="evidence" value="ECO:0007669"/>
    <property type="project" value="UniProtKB-KW"/>
</dbReference>
<dbReference type="Gene3D" id="1.10.10.10">
    <property type="entry name" value="Winged helix-like DNA-binding domain superfamily/Winged helix DNA-binding domain"/>
    <property type="match status" value="1"/>
</dbReference>
<gene>
    <name evidence="6" type="ordered locus">Clocel_3616</name>
</gene>
<accession>D9SWK6</accession>
<evidence type="ECO:0000259" key="5">
    <source>
        <dbReference type="PROSITE" id="PS50931"/>
    </source>
</evidence>
<dbReference type="Pfam" id="PF03466">
    <property type="entry name" value="LysR_substrate"/>
    <property type="match status" value="1"/>
</dbReference>
<dbReference type="InterPro" id="IPR050950">
    <property type="entry name" value="HTH-type_LysR_regulators"/>
</dbReference>
<dbReference type="InterPro" id="IPR036390">
    <property type="entry name" value="WH_DNA-bd_sf"/>
</dbReference>
<keyword evidence="4" id="KW-0804">Transcription</keyword>
<dbReference type="GO" id="GO:0003700">
    <property type="term" value="F:DNA-binding transcription factor activity"/>
    <property type="evidence" value="ECO:0007669"/>
    <property type="project" value="InterPro"/>
</dbReference>
<dbReference type="SUPFAM" id="SSF46785">
    <property type="entry name" value="Winged helix' DNA-binding domain"/>
    <property type="match status" value="1"/>
</dbReference>
<dbReference type="PRINTS" id="PR00039">
    <property type="entry name" value="HTHLYSR"/>
</dbReference>
<evidence type="ECO:0000256" key="1">
    <source>
        <dbReference type="ARBA" id="ARBA00009437"/>
    </source>
</evidence>
<proteinExistence type="inferred from homology"/>
<feature type="domain" description="HTH lysR-type" evidence="5">
    <location>
        <begin position="1"/>
        <end position="58"/>
    </location>
</feature>